<dbReference type="Proteomes" id="UP000177309">
    <property type="component" value="Unassembled WGS sequence"/>
</dbReference>
<proteinExistence type="predicted"/>
<evidence type="ECO:0000313" key="2">
    <source>
        <dbReference type="EMBL" id="OGC33638.1"/>
    </source>
</evidence>
<gene>
    <name evidence="2" type="ORF">A2462_02185</name>
</gene>
<reference evidence="2 3" key="1">
    <citation type="journal article" date="2016" name="Nat. Commun.">
        <title>Thousands of microbial genomes shed light on interconnected biogeochemical processes in an aquifer system.</title>
        <authorList>
            <person name="Anantharaman K."/>
            <person name="Brown C.T."/>
            <person name="Hug L.A."/>
            <person name="Sharon I."/>
            <person name="Castelle C.J."/>
            <person name="Probst A.J."/>
            <person name="Thomas B.C."/>
            <person name="Singh A."/>
            <person name="Wilkins M.J."/>
            <person name="Karaoz U."/>
            <person name="Brodie E.L."/>
            <person name="Williams K.H."/>
            <person name="Hubbard S.S."/>
            <person name="Banfield J.F."/>
        </authorList>
    </citation>
    <scope>NUCLEOTIDE SEQUENCE [LARGE SCALE GENOMIC DNA]</scope>
</reference>
<dbReference type="Pfam" id="PF18765">
    <property type="entry name" value="Polbeta"/>
    <property type="match status" value="1"/>
</dbReference>
<dbReference type="AlphaFoldDB" id="A0A1F4TLP4"/>
<comment type="caution">
    <text evidence="2">The sequence shown here is derived from an EMBL/GenBank/DDBJ whole genome shotgun (WGS) entry which is preliminary data.</text>
</comment>
<sequence>MRSAMIADEKTIKNSIEFIKDKISPEKIYLFGSYAKGNPTAASDLDFLIIKTTTLPKHKRAWPLYSLDKSKKIGFPIGIDFIVYTPEEFNIQINEPNSLAGEVARTGKLLYERK</sequence>
<protein>
    <recommendedName>
        <fullName evidence="1">Polymerase beta nucleotidyltransferase domain-containing protein</fullName>
    </recommendedName>
</protein>
<accession>A0A1F4TLP4</accession>
<dbReference type="Gene3D" id="3.30.460.10">
    <property type="entry name" value="Beta Polymerase, domain 2"/>
    <property type="match status" value="1"/>
</dbReference>
<evidence type="ECO:0000313" key="3">
    <source>
        <dbReference type="Proteomes" id="UP000177309"/>
    </source>
</evidence>
<dbReference type="SUPFAM" id="SSF81301">
    <property type="entry name" value="Nucleotidyltransferase"/>
    <property type="match status" value="1"/>
</dbReference>
<dbReference type="InterPro" id="IPR043519">
    <property type="entry name" value="NT_sf"/>
</dbReference>
<organism evidence="2 3">
    <name type="scientific">candidate division WOR-1 bacterium RIFOXYC2_FULL_41_25</name>
    <dbReference type="NCBI Taxonomy" id="1802586"/>
    <lineage>
        <taxon>Bacteria</taxon>
        <taxon>Bacillati</taxon>
        <taxon>Saganbacteria</taxon>
    </lineage>
</organism>
<dbReference type="PANTHER" id="PTHR43449:SF1">
    <property type="entry name" value="POLYMERASE BETA NUCLEOTIDYLTRANSFERASE DOMAIN-CONTAINING PROTEIN"/>
    <property type="match status" value="1"/>
</dbReference>
<dbReference type="InterPro" id="IPR041633">
    <property type="entry name" value="Polbeta"/>
</dbReference>
<feature type="domain" description="Polymerase beta nucleotidyltransferase" evidence="1">
    <location>
        <begin position="16"/>
        <end position="113"/>
    </location>
</feature>
<dbReference type="PANTHER" id="PTHR43449">
    <property type="entry name" value="NUCLEOTIDYLTRANSFERASE"/>
    <property type="match status" value="1"/>
</dbReference>
<dbReference type="CDD" id="cd05403">
    <property type="entry name" value="NT_KNTase_like"/>
    <property type="match status" value="1"/>
</dbReference>
<evidence type="ECO:0000259" key="1">
    <source>
        <dbReference type="Pfam" id="PF18765"/>
    </source>
</evidence>
<dbReference type="EMBL" id="MEUI01000030">
    <property type="protein sequence ID" value="OGC33638.1"/>
    <property type="molecule type" value="Genomic_DNA"/>
</dbReference>
<name>A0A1F4TLP4_UNCSA</name>